<feature type="region of interest" description="Disordered" evidence="2">
    <location>
        <begin position="113"/>
        <end position="158"/>
    </location>
</feature>
<keyword evidence="3" id="KW-1133">Transmembrane helix</keyword>
<comment type="caution">
    <text evidence="4">The sequence shown here is derived from an EMBL/GenBank/DDBJ whole genome shotgun (WGS) entry which is preliminary data.</text>
</comment>
<dbReference type="RefSeq" id="WP_208428589.1">
    <property type="nucleotide sequence ID" value="NZ_JAEPRJ010000001.1"/>
</dbReference>
<evidence type="ECO:0000256" key="1">
    <source>
        <dbReference type="SAM" id="Coils"/>
    </source>
</evidence>
<dbReference type="EMBL" id="JAEPRJ010000001">
    <property type="protein sequence ID" value="MBK5897082.1"/>
    <property type="molecule type" value="Genomic_DNA"/>
</dbReference>
<feature type="compositionally biased region" description="Acidic residues" evidence="2">
    <location>
        <begin position="134"/>
        <end position="143"/>
    </location>
</feature>
<evidence type="ECO:0000256" key="2">
    <source>
        <dbReference type="SAM" id="MobiDB-lite"/>
    </source>
</evidence>
<keyword evidence="3" id="KW-0472">Membrane</keyword>
<evidence type="ECO:0000313" key="4">
    <source>
        <dbReference type="EMBL" id="MBK5897082.1"/>
    </source>
</evidence>
<sequence length="264" mass="28857">MSISERDKKILIVFVGILIFALVYYFPIRSYTEDAEKLNTENVGLTAKLAELEAKVARESEIKAETTNYEADTLALVAKFPSFLQVENEIMDIVGLEKELKVEVPLITVNTPVEMKGSDTPEAETTQAPPQEVATEEAPEAAPEEASATEAPAADETGVAPAAANKYKLYDMSTNINYKGGYDSLKKFLDKIAKSTDKKSINSVSLTFDNKTGNLDGNIVYDSYFLAGSDRPYEEIITKTIRHGTKNIFGTVDTSKANSDGADE</sequence>
<keyword evidence="5" id="KW-1185">Reference proteome</keyword>
<feature type="coiled-coil region" evidence="1">
    <location>
        <begin position="28"/>
        <end position="55"/>
    </location>
</feature>
<evidence type="ECO:0000313" key="5">
    <source>
        <dbReference type="Proteomes" id="UP000604730"/>
    </source>
</evidence>
<evidence type="ECO:0000256" key="3">
    <source>
        <dbReference type="SAM" id="Phobius"/>
    </source>
</evidence>
<feature type="transmembrane region" description="Helical" evidence="3">
    <location>
        <begin position="10"/>
        <end position="28"/>
    </location>
</feature>
<organism evidence="4 5">
    <name type="scientific">Catonella massiliensis</name>
    <dbReference type="NCBI Taxonomy" id="2799636"/>
    <lineage>
        <taxon>Bacteria</taxon>
        <taxon>Bacillati</taxon>
        <taxon>Bacillota</taxon>
        <taxon>Clostridia</taxon>
        <taxon>Lachnospirales</taxon>
        <taxon>Lachnospiraceae</taxon>
        <taxon>Catonella</taxon>
    </lineage>
</organism>
<dbReference type="Proteomes" id="UP000604730">
    <property type="component" value="Unassembled WGS sequence"/>
</dbReference>
<proteinExistence type="predicted"/>
<feature type="compositionally biased region" description="Low complexity" evidence="2">
    <location>
        <begin position="144"/>
        <end position="157"/>
    </location>
</feature>
<evidence type="ECO:0008006" key="6">
    <source>
        <dbReference type="Google" id="ProtNLM"/>
    </source>
</evidence>
<gene>
    <name evidence="4" type="ORF">JJN12_04685</name>
</gene>
<keyword evidence="3" id="KW-0812">Transmembrane</keyword>
<keyword evidence="1" id="KW-0175">Coiled coil</keyword>
<accession>A0ABS1IYW3</accession>
<name>A0ABS1IYW3_9FIRM</name>
<protein>
    <recommendedName>
        <fullName evidence="6">Pilus assembly protein PilO</fullName>
    </recommendedName>
</protein>
<reference evidence="4 5" key="1">
    <citation type="submission" date="2021-01" db="EMBL/GenBank/DDBJ databases">
        <title>Isolation and description of Catonella massiliensis sp. nov., a novel Catonella species, isolated from a stable periodontitis subject.</title>
        <authorList>
            <person name="Antezack A."/>
            <person name="Boxberger M."/>
            <person name="La Scola B."/>
            <person name="Monnet-Corti V."/>
        </authorList>
    </citation>
    <scope>NUCLEOTIDE SEQUENCE [LARGE SCALE GENOMIC DNA]</scope>
    <source>
        <strain evidence="4 5">Marseille-Q4567</strain>
    </source>
</reference>